<sequence length="31" mass="3276">GVRIINKGYENLVILKHFGPGTNPDAPGIGK</sequence>
<gene>
    <name evidence="1" type="ORF">S12H4_33793</name>
</gene>
<accession>X1V7J4</accession>
<organism evidence="1">
    <name type="scientific">marine sediment metagenome</name>
    <dbReference type="NCBI Taxonomy" id="412755"/>
    <lineage>
        <taxon>unclassified sequences</taxon>
        <taxon>metagenomes</taxon>
        <taxon>ecological metagenomes</taxon>
    </lineage>
</organism>
<reference evidence="1" key="1">
    <citation type="journal article" date="2014" name="Front. Microbiol.">
        <title>High frequency of phylogenetically diverse reductive dehalogenase-homologous genes in deep subseafloor sedimentary metagenomes.</title>
        <authorList>
            <person name="Kawai M."/>
            <person name="Futagami T."/>
            <person name="Toyoda A."/>
            <person name="Takaki Y."/>
            <person name="Nishi S."/>
            <person name="Hori S."/>
            <person name="Arai W."/>
            <person name="Tsubouchi T."/>
            <person name="Morono Y."/>
            <person name="Uchiyama I."/>
            <person name="Ito T."/>
            <person name="Fujiyama A."/>
            <person name="Inagaki F."/>
            <person name="Takami H."/>
        </authorList>
    </citation>
    <scope>NUCLEOTIDE SEQUENCE</scope>
    <source>
        <strain evidence="1">Expedition CK06-06</strain>
    </source>
</reference>
<evidence type="ECO:0000313" key="1">
    <source>
        <dbReference type="EMBL" id="GAJ00975.1"/>
    </source>
</evidence>
<feature type="non-terminal residue" evidence="1">
    <location>
        <position position="1"/>
    </location>
</feature>
<dbReference type="EMBL" id="BARW01019944">
    <property type="protein sequence ID" value="GAJ00975.1"/>
    <property type="molecule type" value="Genomic_DNA"/>
</dbReference>
<protein>
    <submittedName>
        <fullName evidence="1">Uncharacterized protein</fullName>
    </submittedName>
</protein>
<comment type="caution">
    <text evidence="1">The sequence shown here is derived from an EMBL/GenBank/DDBJ whole genome shotgun (WGS) entry which is preliminary data.</text>
</comment>
<name>X1V7J4_9ZZZZ</name>
<proteinExistence type="predicted"/>
<dbReference type="AlphaFoldDB" id="X1V7J4"/>